<sequence>MIGNTAPQDITGHPAMTLPCGLVDGLPVGMMLVGRHFAESTLYQAAAAFEASGDWRMF</sequence>
<dbReference type="EC" id="3.5.1.4" evidence="2"/>
<dbReference type="InterPro" id="IPR023631">
    <property type="entry name" value="Amidase_dom"/>
</dbReference>
<accession>A0A7H4MK48</accession>
<dbReference type="EMBL" id="UGKR01000003">
    <property type="protein sequence ID" value="STS90698.1"/>
    <property type="molecule type" value="Genomic_DNA"/>
</dbReference>
<dbReference type="InterPro" id="IPR036928">
    <property type="entry name" value="AS_sf"/>
</dbReference>
<protein>
    <submittedName>
        <fullName evidence="2">Amidase</fullName>
        <ecNumber evidence="2">3.5.1.4</ecNumber>
    </submittedName>
</protein>
<organism evidence="2 3">
    <name type="scientific">Klebsiella variicola</name>
    <dbReference type="NCBI Taxonomy" id="244366"/>
    <lineage>
        <taxon>Bacteria</taxon>
        <taxon>Pseudomonadati</taxon>
        <taxon>Pseudomonadota</taxon>
        <taxon>Gammaproteobacteria</taxon>
        <taxon>Enterobacterales</taxon>
        <taxon>Enterobacteriaceae</taxon>
        <taxon>Klebsiella/Raoultella group</taxon>
        <taxon>Klebsiella</taxon>
        <taxon>Klebsiella pneumoniae complex</taxon>
    </lineage>
</organism>
<dbReference type="GO" id="GO:0004040">
    <property type="term" value="F:amidase activity"/>
    <property type="evidence" value="ECO:0007669"/>
    <property type="project" value="UniProtKB-EC"/>
</dbReference>
<dbReference type="SUPFAM" id="SSF75304">
    <property type="entry name" value="Amidase signature (AS) enzymes"/>
    <property type="match status" value="1"/>
</dbReference>
<evidence type="ECO:0000313" key="2">
    <source>
        <dbReference type="EMBL" id="STS90698.1"/>
    </source>
</evidence>
<proteinExistence type="predicted"/>
<keyword evidence="2" id="KW-0378">Hydrolase</keyword>
<comment type="caution">
    <text evidence="2">The sequence shown here is derived from an EMBL/GenBank/DDBJ whole genome shotgun (WGS) entry which is preliminary data.</text>
</comment>
<feature type="domain" description="Amidase" evidence="1">
    <location>
        <begin position="3"/>
        <end position="42"/>
    </location>
</feature>
<gene>
    <name evidence="2" type="ORF">NCTC9177_04596</name>
</gene>
<dbReference type="Gene3D" id="3.90.1300.10">
    <property type="entry name" value="Amidase signature (AS) domain"/>
    <property type="match status" value="1"/>
</dbReference>
<dbReference type="Proteomes" id="UP000254545">
    <property type="component" value="Unassembled WGS sequence"/>
</dbReference>
<evidence type="ECO:0000313" key="3">
    <source>
        <dbReference type="Proteomes" id="UP000254545"/>
    </source>
</evidence>
<name>A0A7H4MK48_KLEVA</name>
<evidence type="ECO:0000259" key="1">
    <source>
        <dbReference type="Pfam" id="PF01425"/>
    </source>
</evidence>
<reference evidence="2 3" key="1">
    <citation type="submission" date="2018-06" db="EMBL/GenBank/DDBJ databases">
        <authorList>
            <consortium name="Pathogen Informatics"/>
            <person name="Doyle S."/>
        </authorList>
    </citation>
    <scope>NUCLEOTIDE SEQUENCE [LARGE SCALE GENOMIC DNA]</scope>
    <source>
        <strain evidence="2 3">NCTC9177</strain>
    </source>
</reference>
<dbReference type="AlphaFoldDB" id="A0A7H4MK48"/>
<dbReference type="Pfam" id="PF01425">
    <property type="entry name" value="Amidase"/>
    <property type="match status" value="1"/>
</dbReference>